<dbReference type="GO" id="GO:0006906">
    <property type="term" value="P:vesicle fusion"/>
    <property type="evidence" value="ECO:0007669"/>
    <property type="project" value="TreeGrafter"/>
</dbReference>
<proteinExistence type="inferred from homology"/>
<evidence type="ECO:0000256" key="2">
    <source>
        <dbReference type="ARBA" id="ARBA00008473"/>
    </source>
</evidence>
<dbReference type="AlphaFoldDB" id="A0A0C3BJL2"/>
<evidence type="ECO:0000256" key="1">
    <source>
        <dbReference type="ARBA" id="ARBA00004409"/>
    </source>
</evidence>
<dbReference type="STRING" id="933852.A0A0C3BJL2"/>
<comment type="subunit">
    <text evidence="9">Component of several multiprotein Golgi SNARE complexes.</text>
</comment>
<evidence type="ECO:0000256" key="6">
    <source>
        <dbReference type="ARBA" id="ARBA00022989"/>
    </source>
</evidence>
<sequence>MATYESLRRQARTLESVLDAKMATYSRLGTGLGGHDVGELEAGAQDRWSDLEAEIEGLFEKLTETVEEMAAFLNNPNGAPSQSMLHAIQRHRDVLQDYKADFRRTKVNLEHAMDRANLLSNVRNDIQSYKTAHSSTTDALLSERGHIDSSHRMTDDMLAQAYETRAEFGRQRSSIAGINARMGNVLATMPGLDKLLGMIRTRRRRDAVIMGTVFGIGFILILMYRWG</sequence>
<evidence type="ECO:0000256" key="4">
    <source>
        <dbReference type="ARBA" id="ARBA00022692"/>
    </source>
</evidence>
<evidence type="ECO:0000256" key="7">
    <source>
        <dbReference type="ARBA" id="ARBA00023034"/>
    </source>
</evidence>
<comment type="similarity">
    <text evidence="2 9">Belongs to the GOSR1 family.</text>
</comment>
<keyword evidence="7 9" id="KW-0333">Golgi apparatus</keyword>
<keyword evidence="5 9" id="KW-0653">Protein transport</keyword>
<dbReference type="PIRSF" id="PIRSF027109">
    <property type="entry name" value="Golgi_SNARE"/>
    <property type="match status" value="1"/>
</dbReference>
<dbReference type="GO" id="GO:0000139">
    <property type="term" value="C:Golgi membrane"/>
    <property type="evidence" value="ECO:0007669"/>
    <property type="project" value="UniProtKB-SubCell"/>
</dbReference>
<dbReference type="InterPro" id="IPR023601">
    <property type="entry name" value="Golgi_SNAP_su1"/>
</dbReference>
<dbReference type="GO" id="GO:0005797">
    <property type="term" value="C:Golgi medial cisterna"/>
    <property type="evidence" value="ECO:0007669"/>
    <property type="project" value="TreeGrafter"/>
</dbReference>
<comment type="subcellular location">
    <subcellularLocation>
        <location evidence="1">Golgi apparatus membrane</location>
        <topology evidence="1">Single-pass type IV membrane protein</topology>
    </subcellularLocation>
</comment>
<keyword evidence="8 9" id="KW-0472">Membrane</keyword>
<dbReference type="GO" id="GO:0005484">
    <property type="term" value="F:SNAP receptor activity"/>
    <property type="evidence" value="ECO:0007669"/>
    <property type="project" value="TreeGrafter"/>
</dbReference>
<organism evidence="11 12">
    <name type="scientific">Serendipita vermifera MAFF 305830</name>
    <dbReference type="NCBI Taxonomy" id="933852"/>
    <lineage>
        <taxon>Eukaryota</taxon>
        <taxon>Fungi</taxon>
        <taxon>Dikarya</taxon>
        <taxon>Basidiomycota</taxon>
        <taxon>Agaricomycotina</taxon>
        <taxon>Agaricomycetes</taxon>
        <taxon>Sebacinales</taxon>
        <taxon>Serendipitaceae</taxon>
        <taxon>Serendipita</taxon>
    </lineage>
</organism>
<evidence type="ECO:0000313" key="12">
    <source>
        <dbReference type="Proteomes" id="UP000054097"/>
    </source>
</evidence>
<evidence type="ECO:0000256" key="8">
    <source>
        <dbReference type="ARBA" id="ARBA00023136"/>
    </source>
</evidence>
<evidence type="ECO:0000256" key="10">
    <source>
        <dbReference type="SAM" id="Phobius"/>
    </source>
</evidence>
<keyword evidence="9" id="KW-0931">ER-Golgi transport</keyword>
<evidence type="ECO:0000256" key="5">
    <source>
        <dbReference type="ARBA" id="ARBA00022927"/>
    </source>
</evidence>
<keyword evidence="4 10" id="KW-0812">Transmembrane</keyword>
<reference evidence="12" key="2">
    <citation type="submission" date="2015-01" db="EMBL/GenBank/DDBJ databases">
        <title>Evolutionary Origins and Diversification of the Mycorrhizal Mutualists.</title>
        <authorList>
            <consortium name="DOE Joint Genome Institute"/>
            <consortium name="Mycorrhizal Genomics Consortium"/>
            <person name="Kohler A."/>
            <person name="Kuo A."/>
            <person name="Nagy L.G."/>
            <person name="Floudas D."/>
            <person name="Copeland A."/>
            <person name="Barry K.W."/>
            <person name="Cichocki N."/>
            <person name="Veneault-Fourrey C."/>
            <person name="LaButti K."/>
            <person name="Lindquist E.A."/>
            <person name="Lipzen A."/>
            <person name="Lundell T."/>
            <person name="Morin E."/>
            <person name="Murat C."/>
            <person name="Riley R."/>
            <person name="Ohm R."/>
            <person name="Sun H."/>
            <person name="Tunlid A."/>
            <person name="Henrissat B."/>
            <person name="Grigoriev I.V."/>
            <person name="Hibbett D.S."/>
            <person name="Martin F."/>
        </authorList>
    </citation>
    <scope>NUCLEOTIDE SEQUENCE [LARGE SCALE GENOMIC DNA]</scope>
    <source>
        <strain evidence="12">MAFF 305830</strain>
    </source>
</reference>
<comment type="function">
    <text evidence="9">Involved in transport from the ER to the Golgi apparatus as well as in intra-Golgi transport. It belongs to a super-family of proteins called t-SNAREs or soluble NSF (N-ethylmaleimide-sensitive factor) attachment protein receptor.</text>
</comment>
<keyword evidence="12" id="KW-1185">Reference proteome</keyword>
<dbReference type="PANTHER" id="PTHR21094">
    <property type="entry name" value="GOS-28 SNARE- RELATED"/>
    <property type="match status" value="1"/>
</dbReference>
<dbReference type="GO" id="GO:0006888">
    <property type="term" value="P:endoplasmic reticulum to Golgi vesicle-mediated transport"/>
    <property type="evidence" value="ECO:0007669"/>
    <property type="project" value="InterPro"/>
</dbReference>
<dbReference type="OrthoDB" id="422156at2759"/>
<dbReference type="PANTHER" id="PTHR21094:SF2">
    <property type="entry name" value="GOLGI SNAP RECEPTOR COMPLEX MEMBER 1"/>
    <property type="match status" value="1"/>
</dbReference>
<dbReference type="GO" id="GO:0031201">
    <property type="term" value="C:SNARE complex"/>
    <property type="evidence" value="ECO:0007669"/>
    <property type="project" value="TreeGrafter"/>
</dbReference>
<keyword evidence="3 9" id="KW-0813">Transport</keyword>
<keyword evidence="6 10" id="KW-1133">Transmembrane helix</keyword>
<feature type="transmembrane region" description="Helical" evidence="10">
    <location>
        <begin position="207"/>
        <end position="226"/>
    </location>
</feature>
<dbReference type="GO" id="GO:0048219">
    <property type="term" value="P:inter-Golgi cisterna vesicle-mediated transport"/>
    <property type="evidence" value="ECO:0007669"/>
    <property type="project" value="TreeGrafter"/>
</dbReference>
<dbReference type="Pfam" id="PF12352">
    <property type="entry name" value="V-SNARE_C"/>
    <property type="match status" value="1"/>
</dbReference>
<dbReference type="HOGENOM" id="CLU_078034_0_1_1"/>
<protein>
    <recommendedName>
        <fullName evidence="9">Golgi SNAP receptor complex member 1</fullName>
    </recommendedName>
</protein>
<dbReference type="GO" id="GO:0015031">
    <property type="term" value="P:protein transport"/>
    <property type="evidence" value="ECO:0007669"/>
    <property type="project" value="UniProtKB-KW"/>
</dbReference>
<reference evidence="11 12" key="1">
    <citation type="submission" date="2014-04" db="EMBL/GenBank/DDBJ databases">
        <authorList>
            <consortium name="DOE Joint Genome Institute"/>
            <person name="Kuo A."/>
            <person name="Zuccaro A."/>
            <person name="Kohler A."/>
            <person name="Nagy L.G."/>
            <person name="Floudas D."/>
            <person name="Copeland A."/>
            <person name="Barry K.W."/>
            <person name="Cichocki N."/>
            <person name="Veneault-Fourrey C."/>
            <person name="LaButti K."/>
            <person name="Lindquist E.A."/>
            <person name="Lipzen A."/>
            <person name="Lundell T."/>
            <person name="Morin E."/>
            <person name="Murat C."/>
            <person name="Sun H."/>
            <person name="Tunlid A."/>
            <person name="Henrissat B."/>
            <person name="Grigoriev I.V."/>
            <person name="Hibbett D.S."/>
            <person name="Martin F."/>
            <person name="Nordberg H.P."/>
            <person name="Cantor M.N."/>
            <person name="Hua S.X."/>
        </authorList>
    </citation>
    <scope>NUCLEOTIDE SEQUENCE [LARGE SCALE GENOMIC DNA]</scope>
    <source>
        <strain evidence="11 12">MAFF 305830</strain>
    </source>
</reference>
<evidence type="ECO:0000313" key="11">
    <source>
        <dbReference type="EMBL" id="KIM32269.1"/>
    </source>
</evidence>
<evidence type="ECO:0000256" key="9">
    <source>
        <dbReference type="PIRNR" id="PIRNR027109"/>
    </source>
</evidence>
<dbReference type="Proteomes" id="UP000054097">
    <property type="component" value="Unassembled WGS sequence"/>
</dbReference>
<name>A0A0C3BJL2_SERVB</name>
<gene>
    <name evidence="11" type="ORF">M408DRAFT_326891</name>
</gene>
<accession>A0A0C3BJL2</accession>
<dbReference type="GO" id="GO:0005801">
    <property type="term" value="C:cis-Golgi network"/>
    <property type="evidence" value="ECO:0007669"/>
    <property type="project" value="InterPro"/>
</dbReference>
<evidence type="ECO:0000256" key="3">
    <source>
        <dbReference type="ARBA" id="ARBA00022448"/>
    </source>
</evidence>
<dbReference type="EMBL" id="KN824280">
    <property type="protein sequence ID" value="KIM32269.1"/>
    <property type="molecule type" value="Genomic_DNA"/>
</dbReference>